<name>A0ACD0P5U8_9BASI</name>
<keyword evidence="2" id="KW-1185">Reference proteome</keyword>
<gene>
    <name evidence="1" type="ORF">IE53DRAFT_384117</name>
</gene>
<organism evidence="1 2">
    <name type="scientific">Violaceomyces palustris</name>
    <dbReference type="NCBI Taxonomy" id="1673888"/>
    <lineage>
        <taxon>Eukaryota</taxon>
        <taxon>Fungi</taxon>
        <taxon>Dikarya</taxon>
        <taxon>Basidiomycota</taxon>
        <taxon>Ustilaginomycotina</taxon>
        <taxon>Ustilaginomycetes</taxon>
        <taxon>Violaceomycetales</taxon>
        <taxon>Violaceomycetaceae</taxon>
        <taxon>Violaceomyces</taxon>
    </lineage>
</organism>
<proteinExistence type="predicted"/>
<accession>A0ACD0P5U8</accession>
<evidence type="ECO:0000313" key="1">
    <source>
        <dbReference type="EMBL" id="PWN53415.1"/>
    </source>
</evidence>
<protein>
    <submittedName>
        <fullName evidence="1">Uncharacterized protein</fullName>
    </submittedName>
</protein>
<dbReference type="Proteomes" id="UP000245626">
    <property type="component" value="Unassembled WGS sequence"/>
</dbReference>
<dbReference type="EMBL" id="KZ819727">
    <property type="protein sequence ID" value="PWN53415.1"/>
    <property type="molecule type" value="Genomic_DNA"/>
</dbReference>
<reference evidence="1 2" key="1">
    <citation type="journal article" date="2018" name="Mol. Biol. Evol.">
        <title>Broad Genomic Sampling Reveals a Smut Pathogenic Ancestry of the Fungal Clade Ustilaginomycotina.</title>
        <authorList>
            <person name="Kijpornyongpan T."/>
            <person name="Mondo S.J."/>
            <person name="Barry K."/>
            <person name="Sandor L."/>
            <person name="Lee J."/>
            <person name="Lipzen A."/>
            <person name="Pangilinan J."/>
            <person name="LaButti K."/>
            <person name="Hainaut M."/>
            <person name="Henrissat B."/>
            <person name="Grigoriev I.V."/>
            <person name="Spatafora J.W."/>
            <person name="Aime M.C."/>
        </authorList>
    </citation>
    <scope>NUCLEOTIDE SEQUENCE [LARGE SCALE GENOMIC DNA]</scope>
    <source>
        <strain evidence="1 2">SA 807</strain>
    </source>
</reference>
<sequence>MGGPQCHDCPKGMYRSTATVGDTECTIGCKSNAEYWEGIASSALQTTQIATVVGLALWAGLRKGGGGAQNVGQVRRDLNPDVAALVQRLEAGKEISAVEWQRHDIVPVYHQEHDITVNLSPYGGYDVMMGNVTGSDFAPLVPTEAPQNRVRRYDSRSMSGVHIGYAHYNYDNHNSHNDPTFGRDDANRMGWDITNRFMTLETKVMCFCFFDTAYGGQAMDMSMHASMGNGKWQAFKCPSCAVGFNPWG</sequence>
<evidence type="ECO:0000313" key="2">
    <source>
        <dbReference type="Proteomes" id="UP000245626"/>
    </source>
</evidence>